<evidence type="ECO:0000256" key="3">
    <source>
        <dbReference type="RuleBase" id="RU003616"/>
    </source>
</evidence>
<dbReference type="SUPFAM" id="SSF49764">
    <property type="entry name" value="HSP20-like chaperones"/>
    <property type="match status" value="1"/>
</dbReference>
<dbReference type="PROSITE" id="PS01031">
    <property type="entry name" value="SHSP"/>
    <property type="match status" value="1"/>
</dbReference>
<dbReference type="InterPro" id="IPR031107">
    <property type="entry name" value="Small_HSP"/>
</dbReference>
<keyword evidence="1" id="KW-0346">Stress response</keyword>
<dbReference type="InterPro" id="IPR008978">
    <property type="entry name" value="HSP20-like_chaperone"/>
</dbReference>
<protein>
    <recommendedName>
        <fullName evidence="4">SHSP domain-containing protein</fullName>
    </recommendedName>
</protein>
<feature type="domain" description="SHSP" evidence="4">
    <location>
        <begin position="9"/>
        <end position="120"/>
    </location>
</feature>
<comment type="similarity">
    <text evidence="2 3">Belongs to the small heat shock protein (HSP20) family.</text>
</comment>
<sequence>MDLSLSASAVTVADKMPIDWKETPQGHIFEVNLPGVSMESINVEIVEGELEISAERMQVTKEGETWHHVESFTGRLVRRFKLPREGIIGIMEKKYEDGVLRITLPVLPRPTSFEINISLMP</sequence>
<dbReference type="Gene3D" id="2.60.40.790">
    <property type="match status" value="1"/>
</dbReference>
<evidence type="ECO:0000313" key="5">
    <source>
        <dbReference type="EMBL" id="KAH7332129.1"/>
    </source>
</evidence>
<gene>
    <name evidence="5" type="ORF">KP509_20G069500</name>
</gene>
<proteinExistence type="inferred from homology"/>
<evidence type="ECO:0000256" key="1">
    <source>
        <dbReference type="ARBA" id="ARBA00023016"/>
    </source>
</evidence>
<dbReference type="Pfam" id="PF00011">
    <property type="entry name" value="HSP20"/>
    <property type="match status" value="1"/>
</dbReference>
<evidence type="ECO:0000313" key="6">
    <source>
        <dbReference type="Proteomes" id="UP000825935"/>
    </source>
</evidence>
<dbReference type="AlphaFoldDB" id="A0A8T2SGX8"/>
<dbReference type="EMBL" id="CM035425">
    <property type="protein sequence ID" value="KAH7332129.1"/>
    <property type="molecule type" value="Genomic_DNA"/>
</dbReference>
<evidence type="ECO:0000259" key="4">
    <source>
        <dbReference type="PROSITE" id="PS01031"/>
    </source>
</evidence>
<reference evidence="5" key="1">
    <citation type="submission" date="2021-08" db="EMBL/GenBank/DDBJ databases">
        <title>WGS assembly of Ceratopteris richardii.</title>
        <authorList>
            <person name="Marchant D.B."/>
            <person name="Chen G."/>
            <person name="Jenkins J."/>
            <person name="Shu S."/>
            <person name="Leebens-Mack J."/>
            <person name="Grimwood J."/>
            <person name="Schmutz J."/>
            <person name="Soltis P."/>
            <person name="Soltis D."/>
            <person name="Chen Z.-H."/>
        </authorList>
    </citation>
    <scope>NUCLEOTIDE SEQUENCE</scope>
    <source>
        <strain evidence="5">Whitten #5841</strain>
        <tissue evidence="5">Leaf</tissue>
    </source>
</reference>
<accession>A0A8T2SGX8</accession>
<name>A0A8T2SGX8_CERRI</name>
<keyword evidence="6" id="KW-1185">Reference proteome</keyword>
<comment type="caution">
    <text evidence="5">The sequence shown here is derived from an EMBL/GenBank/DDBJ whole genome shotgun (WGS) entry which is preliminary data.</text>
</comment>
<dbReference type="PANTHER" id="PTHR11527">
    <property type="entry name" value="HEAT-SHOCK PROTEIN 20 FAMILY MEMBER"/>
    <property type="match status" value="1"/>
</dbReference>
<evidence type="ECO:0000256" key="2">
    <source>
        <dbReference type="PROSITE-ProRule" id="PRU00285"/>
    </source>
</evidence>
<dbReference type="OrthoDB" id="5511210at2759"/>
<dbReference type="InterPro" id="IPR002068">
    <property type="entry name" value="A-crystallin/Hsp20_dom"/>
</dbReference>
<organism evidence="5 6">
    <name type="scientific">Ceratopteris richardii</name>
    <name type="common">Triangle waterfern</name>
    <dbReference type="NCBI Taxonomy" id="49495"/>
    <lineage>
        <taxon>Eukaryota</taxon>
        <taxon>Viridiplantae</taxon>
        <taxon>Streptophyta</taxon>
        <taxon>Embryophyta</taxon>
        <taxon>Tracheophyta</taxon>
        <taxon>Polypodiopsida</taxon>
        <taxon>Polypodiidae</taxon>
        <taxon>Polypodiales</taxon>
        <taxon>Pteridineae</taxon>
        <taxon>Pteridaceae</taxon>
        <taxon>Parkerioideae</taxon>
        <taxon>Ceratopteris</taxon>
    </lineage>
</organism>
<dbReference type="Proteomes" id="UP000825935">
    <property type="component" value="Chromosome 20"/>
</dbReference>